<protein>
    <submittedName>
        <fullName evidence="2">DUF433 domain-containing protein</fullName>
    </submittedName>
</protein>
<reference evidence="2 3" key="1">
    <citation type="journal article" date="2022" name="Front. Microbiol.">
        <title>High genomic differentiation and limited gene flow indicate recent cryptic speciation within the genus Laspinema (cyanobacteria).</title>
        <authorList>
            <person name="Stanojkovic A."/>
            <person name="Skoupy S."/>
            <person name="Skaloud P."/>
            <person name="Dvorak P."/>
        </authorList>
    </citation>
    <scope>NUCLEOTIDE SEQUENCE [LARGE SCALE GENOMIC DNA]</scope>
    <source>
        <strain evidence="2 3">D3b</strain>
    </source>
</reference>
<evidence type="ECO:0000256" key="1">
    <source>
        <dbReference type="SAM" id="MobiDB-lite"/>
    </source>
</evidence>
<dbReference type="SUPFAM" id="SSF46689">
    <property type="entry name" value="Homeodomain-like"/>
    <property type="match status" value="1"/>
</dbReference>
<dbReference type="InterPro" id="IPR009057">
    <property type="entry name" value="Homeodomain-like_sf"/>
</dbReference>
<dbReference type="Pfam" id="PF04255">
    <property type="entry name" value="DUF433"/>
    <property type="match status" value="1"/>
</dbReference>
<dbReference type="EMBL" id="JAMXFA010000004">
    <property type="protein sequence ID" value="MCT7976861.1"/>
    <property type="molecule type" value="Genomic_DNA"/>
</dbReference>
<comment type="caution">
    <text evidence="2">The sequence shown here is derived from an EMBL/GenBank/DDBJ whole genome shotgun (WGS) entry which is preliminary data.</text>
</comment>
<evidence type="ECO:0000313" key="3">
    <source>
        <dbReference type="Proteomes" id="UP001525961"/>
    </source>
</evidence>
<sequence>MDIENYFDFLSPDDIRLKGTRVGIESILYEYIYRDRTPEEIVKHFSSITLEQVYATILYYLHNKEAVSKYIADWLEWGHQQRKAQEMNRHPAATRLQKLRDELETKKQANDPQVSHG</sequence>
<proteinExistence type="predicted"/>
<dbReference type="Proteomes" id="UP001525961">
    <property type="component" value="Unassembled WGS sequence"/>
</dbReference>
<dbReference type="Gene3D" id="1.10.10.10">
    <property type="entry name" value="Winged helix-like DNA-binding domain superfamily/Winged helix DNA-binding domain"/>
    <property type="match status" value="1"/>
</dbReference>
<organism evidence="2 3">
    <name type="scientific">Laspinema olomoucense D3b</name>
    <dbReference type="NCBI Taxonomy" id="2953688"/>
    <lineage>
        <taxon>Bacteria</taxon>
        <taxon>Bacillati</taxon>
        <taxon>Cyanobacteriota</taxon>
        <taxon>Cyanophyceae</taxon>
        <taxon>Oscillatoriophycideae</taxon>
        <taxon>Oscillatoriales</taxon>
        <taxon>Laspinemataceae</taxon>
        <taxon>Laspinema</taxon>
        <taxon>Laspinema olomoucense</taxon>
    </lineage>
</organism>
<dbReference type="RefSeq" id="WP_261234613.1">
    <property type="nucleotide sequence ID" value="NZ_JAMXFA010000004.1"/>
</dbReference>
<feature type="region of interest" description="Disordered" evidence="1">
    <location>
        <begin position="84"/>
        <end position="117"/>
    </location>
</feature>
<gene>
    <name evidence="2" type="ORF">NG792_03860</name>
</gene>
<name>A0ABT2N323_9CYAN</name>
<feature type="compositionally biased region" description="Basic and acidic residues" evidence="1">
    <location>
        <begin position="98"/>
        <end position="109"/>
    </location>
</feature>
<accession>A0ABT2N323</accession>
<keyword evidence="3" id="KW-1185">Reference proteome</keyword>
<dbReference type="InterPro" id="IPR036388">
    <property type="entry name" value="WH-like_DNA-bd_sf"/>
</dbReference>
<dbReference type="InterPro" id="IPR007367">
    <property type="entry name" value="DUF433"/>
</dbReference>
<evidence type="ECO:0000313" key="2">
    <source>
        <dbReference type="EMBL" id="MCT7976861.1"/>
    </source>
</evidence>